<dbReference type="GO" id="GO:0004674">
    <property type="term" value="F:protein serine/threonine kinase activity"/>
    <property type="evidence" value="ECO:0007669"/>
    <property type="project" value="UniProtKB-KW"/>
</dbReference>
<dbReference type="Proteomes" id="UP000183760">
    <property type="component" value="Unassembled WGS sequence"/>
</dbReference>
<evidence type="ECO:0000256" key="3">
    <source>
        <dbReference type="ARBA" id="ARBA00022777"/>
    </source>
</evidence>
<feature type="compositionally biased region" description="Pro residues" evidence="6">
    <location>
        <begin position="610"/>
        <end position="628"/>
    </location>
</feature>
<dbReference type="InterPro" id="IPR017441">
    <property type="entry name" value="Protein_kinase_ATP_BS"/>
</dbReference>
<keyword evidence="3 8" id="KW-0418">Kinase</keyword>
<evidence type="ECO:0000313" key="8">
    <source>
        <dbReference type="EMBL" id="SES99838.1"/>
    </source>
</evidence>
<evidence type="ECO:0000256" key="6">
    <source>
        <dbReference type="SAM" id="MobiDB-lite"/>
    </source>
</evidence>
<comment type="caution">
    <text evidence="8">The sequence shown here is derived from an EMBL/GenBank/DDBJ whole genome shotgun (WGS) entry which is preliminary data.</text>
</comment>
<evidence type="ECO:0000313" key="9">
    <source>
        <dbReference type="Proteomes" id="UP000183760"/>
    </source>
</evidence>
<keyword evidence="1" id="KW-0808">Transferase</keyword>
<evidence type="ECO:0000259" key="7">
    <source>
        <dbReference type="PROSITE" id="PS50011"/>
    </source>
</evidence>
<proteinExistence type="predicted"/>
<evidence type="ECO:0000256" key="5">
    <source>
        <dbReference type="PROSITE-ProRule" id="PRU10141"/>
    </source>
</evidence>
<evidence type="ECO:0000256" key="4">
    <source>
        <dbReference type="ARBA" id="ARBA00022840"/>
    </source>
</evidence>
<dbReference type="PANTHER" id="PTHR43289">
    <property type="entry name" value="MITOGEN-ACTIVATED PROTEIN KINASE KINASE KINASE 20-RELATED"/>
    <property type="match status" value="1"/>
</dbReference>
<feature type="region of interest" description="Disordered" evidence="6">
    <location>
        <begin position="293"/>
        <end position="658"/>
    </location>
</feature>
<dbReference type="PROSITE" id="PS50011">
    <property type="entry name" value="PROTEIN_KINASE_DOM"/>
    <property type="match status" value="1"/>
</dbReference>
<dbReference type="InterPro" id="IPR000719">
    <property type="entry name" value="Prot_kinase_dom"/>
</dbReference>
<dbReference type="SUPFAM" id="SSF56112">
    <property type="entry name" value="Protein kinase-like (PK-like)"/>
    <property type="match status" value="1"/>
</dbReference>
<name>A0ABY1BXA2_MYXFU</name>
<dbReference type="PANTHER" id="PTHR43289:SF6">
    <property type="entry name" value="SERINE_THREONINE-PROTEIN KINASE NEKL-3"/>
    <property type="match status" value="1"/>
</dbReference>
<organism evidence="8 9">
    <name type="scientific">Myxococcus fulvus</name>
    <dbReference type="NCBI Taxonomy" id="33"/>
    <lineage>
        <taxon>Bacteria</taxon>
        <taxon>Pseudomonadati</taxon>
        <taxon>Myxococcota</taxon>
        <taxon>Myxococcia</taxon>
        <taxon>Myxococcales</taxon>
        <taxon>Cystobacterineae</taxon>
        <taxon>Myxococcaceae</taxon>
        <taxon>Myxococcus</taxon>
    </lineage>
</organism>
<protein>
    <submittedName>
        <fullName evidence="8">Serine/threonine protein kinase</fullName>
    </submittedName>
</protein>
<dbReference type="SMART" id="SM00220">
    <property type="entry name" value="S_TKc"/>
    <property type="match status" value="1"/>
</dbReference>
<dbReference type="InterPro" id="IPR008271">
    <property type="entry name" value="Ser/Thr_kinase_AS"/>
</dbReference>
<keyword evidence="4 5" id="KW-0067">ATP-binding</keyword>
<feature type="domain" description="Protein kinase" evidence="7">
    <location>
        <begin position="19"/>
        <end position="294"/>
    </location>
</feature>
<feature type="region of interest" description="Disordered" evidence="6">
    <location>
        <begin position="704"/>
        <end position="778"/>
    </location>
</feature>
<dbReference type="InterPro" id="IPR011009">
    <property type="entry name" value="Kinase-like_dom_sf"/>
</dbReference>
<reference evidence="8 9" key="1">
    <citation type="submission" date="2016-10" db="EMBL/GenBank/DDBJ databases">
        <authorList>
            <person name="Varghese N."/>
            <person name="Submissions S."/>
        </authorList>
    </citation>
    <scope>NUCLEOTIDE SEQUENCE [LARGE SCALE GENOMIC DNA]</scope>
    <source>
        <strain evidence="8 9">DSM 16525</strain>
    </source>
</reference>
<accession>A0ABY1BXA2</accession>
<feature type="compositionally biased region" description="Low complexity" evidence="6">
    <location>
        <begin position="369"/>
        <end position="383"/>
    </location>
</feature>
<feature type="compositionally biased region" description="Pro residues" evidence="6">
    <location>
        <begin position="709"/>
        <end position="725"/>
    </location>
</feature>
<feature type="compositionally biased region" description="Basic and acidic residues" evidence="6">
    <location>
        <begin position="352"/>
        <end position="362"/>
    </location>
</feature>
<dbReference type="Gene3D" id="1.10.510.10">
    <property type="entry name" value="Transferase(Phosphotransferase) domain 1"/>
    <property type="match status" value="1"/>
</dbReference>
<dbReference type="CDD" id="cd14014">
    <property type="entry name" value="STKc_PknB_like"/>
    <property type="match status" value="1"/>
</dbReference>
<feature type="compositionally biased region" description="Low complexity" evidence="6">
    <location>
        <begin position="549"/>
        <end position="560"/>
    </location>
</feature>
<keyword evidence="2 5" id="KW-0547">Nucleotide-binding</keyword>
<sequence length="854" mass="87561">MGSSPTNDIPLGTVLRDTYEISGVLGRGGMGTVFLARHLRLPGRHVAVKVLRHDASLGEEVYLRFRREAEIASRLGHPNIVEVIDFDTLADGSPFLVMEHLKGMPLSRRIRKGAQLTLPEVFSIARQMGSALQAAHGAGVVHRDLKPGNVFLVPTELAGMSVEHVKLLDFGISKIIDSKTVQTQDAILLGTPQYMAPEQATGKNREVDPRTDIFSFGCMVYEMLARKLPFKDGGILPELIYRIVYDPPEPLLDVAPQTPVHVVRAIEQALAKRPEDRFPDVSAFIAALTGTPLRTATPSPDAPAPVVRSAAQVPTATVQPRPIASPPSKPATQVVSPWRASRPQADAASRAKAAEAPREEVSSRAVLEATGRAANGAAASAQGTGRGAHGADASPRSAQGTGRGANGAEASPGSAQGTGRGANGAEASPGSAQGTGRGANGAEVSPGSAQGAGRGANGAEVSPGSAQGAGRGANGAEASPGSAQGEGRGANGAEASPGSAQGAGRDANGADASPRSAQGTGRGASGAEASARAPLGAVVHGGDGSTRPARGSAAQGARSSSDAERGIAGQDAADANNPSVDPSRAPVSGLVGKSVRVSPPKPGVVARPPVAEPSPPLELLRPPVPDTPAVPLEVWRPPAANAPPVEPDSDSEPVTIRSPSGGVPVVGRRRYARWLLAAGVLALLGAGLVVTHKSRSATIVPLAKTPTQNAPPPQVAPAEPAPPPATESQTRLVQGTPPAEKNTQAPSPPPSGIGQMESSVKPTRESKAKPEGQGTAPTDLELAEKALARGDPGEAIQLARRSQRDQATGASFALLARAHCHQKDLSSARFVWLRVPTSEQAEVRRYCQQHGITL</sequence>
<feature type="binding site" evidence="5">
    <location>
        <position position="49"/>
    </location>
    <ligand>
        <name>ATP</name>
        <dbReference type="ChEBI" id="CHEBI:30616"/>
    </ligand>
</feature>
<dbReference type="Gene3D" id="3.30.200.20">
    <property type="entry name" value="Phosphorylase Kinase, domain 1"/>
    <property type="match status" value="1"/>
</dbReference>
<keyword evidence="8" id="KW-0723">Serine/threonine-protein kinase</keyword>
<dbReference type="PROSITE" id="PS00107">
    <property type="entry name" value="PROTEIN_KINASE_ATP"/>
    <property type="match status" value="1"/>
</dbReference>
<dbReference type="EMBL" id="FOIB01000001">
    <property type="protein sequence ID" value="SES99838.1"/>
    <property type="molecule type" value="Genomic_DNA"/>
</dbReference>
<keyword evidence="9" id="KW-1185">Reference proteome</keyword>
<evidence type="ECO:0000256" key="1">
    <source>
        <dbReference type="ARBA" id="ARBA00022679"/>
    </source>
</evidence>
<evidence type="ECO:0000256" key="2">
    <source>
        <dbReference type="ARBA" id="ARBA00022741"/>
    </source>
</evidence>
<gene>
    <name evidence="8" type="ORF">SAMN05443572_101800</name>
</gene>
<dbReference type="Pfam" id="PF00069">
    <property type="entry name" value="Pkinase"/>
    <property type="match status" value="1"/>
</dbReference>
<dbReference type="PROSITE" id="PS00108">
    <property type="entry name" value="PROTEIN_KINASE_ST"/>
    <property type="match status" value="1"/>
</dbReference>